<reference evidence="2 3" key="1">
    <citation type="submission" date="2012-08" db="EMBL/GenBank/DDBJ databases">
        <title>Oryza genome evolution.</title>
        <authorList>
            <person name="Wing R.A."/>
        </authorList>
    </citation>
    <scope>NUCLEOTIDE SEQUENCE</scope>
</reference>
<evidence type="ECO:0000256" key="1">
    <source>
        <dbReference type="SAM" id="MobiDB-lite"/>
    </source>
</evidence>
<dbReference type="AlphaFoldDB" id="A0A0D9X386"/>
<feature type="compositionally biased region" description="Acidic residues" evidence="1">
    <location>
        <begin position="78"/>
        <end position="90"/>
    </location>
</feature>
<dbReference type="EnsemblPlants" id="LPERR07G24030.1">
    <property type="protein sequence ID" value="LPERR07G24030.1"/>
    <property type="gene ID" value="LPERR07G24030"/>
</dbReference>
<organism evidence="2 3">
    <name type="scientific">Leersia perrieri</name>
    <dbReference type="NCBI Taxonomy" id="77586"/>
    <lineage>
        <taxon>Eukaryota</taxon>
        <taxon>Viridiplantae</taxon>
        <taxon>Streptophyta</taxon>
        <taxon>Embryophyta</taxon>
        <taxon>Tracheophyta</taxon>
        <taxon>Spermatophyta</taxon>
        <taxon>Magnoliopsida</taxon>
        <taxon>Liliopsida</taxon>
        <taxon>Poales</taxon>
        <taxon>Poaceae</taxon>
        <taxon>BOP clade</taxon>
        <taxon>Oryzoideae</taxon>
        <taxon>Oryzeae</taxon>
        <taxon>Oryzinae</taxon>
        <taxon>Leersia</taxon>
    </lineage>
</organism>
<evidence type="ECO:0000313" key="3">
    <source>
        <dbReference type="Proteomes" id="UP000032180"/>
    </source>
</evidence>
<proteinExistence type="predicted"/>
<dbReference type="Gramene" id="LPERR07G24030.1">
    <property type="protein sequence ID" value="LPERR07G24030.1"/>
    <property type="gene ID" value="LPERR07G24030"/>
</dbReference>
<reference evidence="3" key="2">
    <citation type="submission" date="2013-12" db="EMBL/GenBank/DDBJ databases">
        <authorList>
            <person name="Yu Y."/>
            <person name="Lee S."/>
            <person name="de Baynast K."/>
            <person name="Wissotski M."/>
            <person name="Liu L."/>
            <person name="Talag J."/>
            <person name="Goicoechea J."/>
            <person name="Angelova A."/>
            <person name="Jetty R."/>
            <person name="Kudrna D."/>
            <person name="Golser W."/>
            <person name="Rivera L."/>
            <person name="Zhang J."/>
            <person name="Wing R."/>
        </authorList>
    </citation>
    <scope>NUCLEOTIDE SEQUENCE</scope>
</reference>
<accession>A0A0D9X386</accession>
<sequence>MAGNSDERRDACGGRRLMQEEKGKANGNFVPMALYRSPLNAILDFLVYTKTGPDGDEVSEREDRMLLYDIEKLKLANEEVDGDEDSEEDTCMGKVDLTKAGVGTE</sequence>
<reference evidence="2" key="3">
    <citation type="submission" date="2015-04" db="UniProtKB">
        <authorList>
            <consortium name="EnsemblPlants"/>
        </authorList>
    </citation>
    <scope>IDENTIFICATION</scope>
</reference>
<evidence type="ECO:0000313" key="2">
    <source>
        <dbReference type="EnsemblPlants" id="LPERR07G24030.1"/>
    </source>
</evidence>
<name>A0A0D9X386_9ORYZ</name>
<dbReference type="Proteomes" id="UP000032180">
    <property type="component" value="Chromosome 7"/>
</dbReference>
<dbReference type="HOGENOM" id="CLU_2240470_0_0_1"/>
<feature type="region of interest" description="Disordered" evidence="1">
    <location>
        <begin position="1"/>
        <end position="23"/>
    </location>
</feature>
<keyword evidence="3" id="KW-1185">Reference proteome</keyword>
<dbReference type="STRING" id="77586.A0A0D9X386"/>
<protein>
    <submittedName>
        <fullName evidence="2">Uncharacterized protein</fullName>
    </submittedName>
</protein>
<feature type="region of interest" description="Disordered" evidence="1">
    <location>
        <begin position="78"/>
        <end position="105"/>
    </location>
</feature>